<feature type="transmembrane region" description="Helical" evidence="11">
    <location>
        <begin position="109"/>
        <end position="131"/>
    </location>
</feature>
<dbReference type="Pfam" id="PF00999">
    <property type="entry name" value="Na_H_Exchanger"/>
    <property type="match status" value="1"/>
</dbReference>
<sequence>MWLLFSKWIVLSIIAGIIAYYSGISISLVEILVGIAAGNVMNLTTNQWIDFLAGAGSIILTFQAGAEIDHDILKSNLKQSLFIGILSFAAPFVLCFLGSYYILGWTLNSSEICGIALSTTSVAVVYSVMLETGLDKKELGQKILAACFVTDLGTVLALGLIFANFNKWLLFFIVLMIAITPFLDKITTKFNDKFGGKTYQLEVKYIFLILFLCGGIATMANVEAVLPAYIIGLALSPFFKKQKYLNDKLMAITFSLFIPFYFLKAGSNVSYHVINYAWIVLAFLAVKIITKYVGIRPLTVLYGYKRKDGIYTTLLMATGLTFGSISALFGLNHGFINTIQYSIIVTTVILSAVVPTLIAQKFFNPLISEDMMDAGNQKTKNEEVE</sequence>
<feature type="transmembrane region" description="Helical" evidence="11">
    <location>
        <begin position="343"/>
        <end position="363"/>
    </location>
</feature>
<evidence type="ECO:0000313" key="13">
    <source>
        <dbReference type="EMBL" id="MEY8764750.1"/>
    </source>
</evidence>
<feature type="domain" description="Cation/H+ exchanger transmembrane" evidence="12">
    <location>
        <begin position="10"/>
        <end position="357"/>
    </location>
</feature>
<keyword evidence="4" id="KW-0050">Antiport</keyword>
<keyword evidence="14" id="KW-1185">Reference proteome</keyword>
<evidence type="ECO:0000256" key="8">
    <source>
        <dbReference type="ARBA" id="ARBA00023065"/>
    </source>
</evidence>
<evidence type="ECO:0000256" key="11">
    <source>
        <dbReference type="SAM" id="Phobius"/>
    </source>
</evidence>
<dbReference type="EMBL" id="JBGFFE010000028">
    <property type="protein sequence ID" value="MEY8764750.1"/>
    <property type="molecule type" value="Genomic_DNA"/>
</dbReference>
<dbReference type="RefSeq" id="WP_369869348.1">
    <property type="nucleotide sequence ID" value="NZ_JBGFFE010000028.1"/>
</dbReference>
<comment type="similarity">
    <text evidence="2">Belongs to the monovalent cation:proton antiporter 2 (CPA2) transporter (TC 2.A.37) family.</text>
</comment>
<evidence type="ECO:0000256" key="7">
    <source>
        <dbReference type="ARBA" id="ARBA00023053"/>
    </source>
</evidence>
<feature type="transmembrane region" description="Helical" evidence="11">
    <location>
        <begin position="168"/>
        <end position="184"/>
    </location>
</feature>
<feature type="transmembrane region" description="Helical" evidence="11">
    <location>
        <begin position="249"/>
        <end position="266"/>
    </location>
</feature>
<evidence type="ECO:0000256" key="6">
    <source>
        <dbReference type="ARBA" id="ARBA00022989"/>
    </source>
</evidence>
<evidence type="ECO:0000259" key="12">
    <source>
        <dbReference type="Pfam" id="PF00999"/>
    </source>
</evidence>
<dbReference type="Proteomes" id="UP001565220">
    <property type="component" value="Unassembled WGS sequence"/>
</dbReference>
<feature type="transmembrane region" description="Helical" evidence="11">
    <location>
        <begin position="273"/>
        <end position="290"/>
    </location>
</feature>
<comment type="caution">
    <text evidence="13">The sequence shown here is derived from an EMBL/GenBank/DDBJ whole genome shotgun (WGS) entry which is preliminary data.</text>
</comment>
<keyword evidence="9 11" id="KW-0472">Membrane</keyword>
<dbReference type="PANTHER" id="PTHR43562">
    <property type="entry name" value="NAPA-TYPE SODIUM/HYDROGEN ANTIPORTER"/>
    <property type="match status" value="1"/>
</dbReference>
<feature type="transmembrane region" description="Helical" evidence="11">
    <location>
        <begin position="9"/>
        <end position="36"/>
    </location>
</feature>
<dbReference type="InterPro" id="IPR038770">
    <property type="entry name" value="Na+/solute_symporter_sf"/>
</dbReference>
<evidence type="ECO:0000256" key="3">
    <source>
        <dbReference type="ARBA" id="ARBA00022448"/>
    </source>
</evidence>
<reference evidence="13 14" key="1">
    <citation type="submission" date="2024-08" db="EMBL/GenBank/DDBJ databases">
        <title>Clostridium lapicellarii sp. nov., and Clostridium renhuaiense sp. nov., two species isolated from the mud in a fermentation cellar used for producing sauce-flavour Chinese liquors.</title>
        <authorList>
            <person name="Yang F."/>
            <person name="Wang H."/>
            <person name="Chen L.Q."/>
            <person name="Zhou N."/>
            <person name="Lu J.J."/>
            <person name="Pu X.X."/>
            <person name="Wan B."/>
            <person name="Wang L."/>
            <person name="Liu S.J."/>
        </authorList>
    </citation>
    <scope>NUCLEOTIDE SEQUENCE [LARGE SCALE GENOMIC DNA]</scope>
    <source>
        <strain evidence="13 14">MT-113</strain>
    </source>
</reference>
<evidence type="ECO:0000256" key="10">
    <source>
        <dbReference type="ARBA" id="ARBA00023201"/>
    </source>
</evidence>
<feature type="transmembrane region" description="Helical" evidence="11">
    <location>
        <begin position="80"/>
        <end position="103"/>
    </location>
</feature>
<keyword evidence="10" id="KW-0739">Sodium transport</keyword>
<feature type="transmembrane region" description="Helical" evidence="11">
    <location>
        <begin position="310"/>
        <end position="331"/>
    </location>
</feature>
<evidence type="ECO:0000256" key="2">
    <source>
        <dbReference type="ARBA" id="ARBA00005551"/>
    </source>
</evidence>
<evidence type="ECO:0000313" key="14">
    <source>
        <dbReference type="Proteomes" id="UP001565220"/>
    </source>
</evidence>
<comment type="subcellular location">
    <subcellularLocation>
        <location evidence="1">Membrane</location>
        <topology evidence="1">Multi-pass membrane protein</topology>
    </subcellularLocation>
</comment>
<feature type="transmembrane region" description="Helical" evidence="11">
    <location>
        <begin position="143"/>
        <end position="162"/>
    </location>
</feature>
<evidence type="ECO:0000256" key="5">
    <source>
        <dbReference type="ARBA" id="ARBA00022692"/>
    </source>
</evidence>
<dbReference type="InterPro" id="IPR006153">
    <property type="entry name" value="Cation/H_exchanger_TM"/>
</dbReference>
<dbReference type="Gene3D" id="1.20.1530.20">
    <property type="match status" value="1"/>
</dbReference>
<name>A0ABV4E0T4_9CLOT</name>
<feature type="transmembrane region" description="Helical" evidence="11">
    <location>
        <begin position="205"/>
        <end position="229"/>
    </location>
</feature>
<organism evidence="13 14">
    <name type="scientific">Clostridium lapidicellarium</name>
    <dbReference type="NCBI Taxonomy" id="3240931"/>
    <lineage>
        <taxon>Bacteria</taxon>
        <taxon>Bacillati</taxon>
        <taxon>Bacillota</taxon>
        <taxon>Clostridia</taxon>
        <taxon>Eubacteriales</taxon>
        <taxon>Clostridiaceae</taxon>
        <taxon>Clostridium</taxon>
    </lineage>
</organism>
<evidence type="ECO:0000256" key="9">
    <source>
        <dbReference type="ARBA" id="ARBA00023136"/>
    </source>
</evidence>
<evidence type="ECO:0000256" key="1">
    <source>
        <dbReference type="ARBA" id="ARBA00004141"/>
    </source>
</evidence>
<keyword evidence="5 11" id="KW-0812">Transmembrane</keyword>
<proteinExistence type="inferred from homology"/>
<keyword evidence="8" id="KW-0406">Ion transport</keyword>
<protein>
    <submittedName>
        <fullName evidence="13">Cation:proton antiporter</fullName>
    </submittedName>
</protein>
<dbReference type="PANTHER" id="PTHR43562:SF3">
    <property type="entry name" value="SODIUM ION_PROTON EXCHANGER (EUROFUNG)"/>
    <property type="match status" value="1"/>
</dbReference>
<keyword evidence="7" id="KW-0915">Sodium</keyword>
<evidence type="ECO:0000256" key="4">
    <source>
        <dbReference type="ARBA" id="ARBA00022449"/>
    </source>
</evidence>
<keyword evidence="3" id="KW-0813">Transport</keyword>
<gene>
    <name evidence="13" type="ORF">AB8S09_14090</name>
</gene>
<accession>A0ABV4E0T4</accession>
<keyword evidence="6 11" id="KW-1133">Transmembrane helix</keyword>